<keyword evidence="1" id="KW-0812">Transmembrane</keyword>
<evidence type="ECO:0000313" key="3">
    <source>
        <dbReference type="EMBL" id="MBO8463455.1"/>
    </source>
</evidence>
<keyword evidence="1" id="KW-1133">Transmembrane helix</keyword>
<reference evidence="3" key="1">
    <citation type="submission" date="2020-10" db="EMBL/GenBank/DDBJ databases">
        <authorList>
            <person name="Gilroy R."/>
        </authorList>
    </citation>
    <scope>NUCLEOTIDE SEQUENCE</scope>
    <source>
        <strain evidence="3">E3-2379</strain>
    </source>
</reference>
<dbReference type="InterPro" id="IPR050922">
    <property type="entry name" value="LytR/CpsA/Psr_CW_biosynth"/>
</dbReference>
<dbReference type="InterPro" id="IPR027381">
    <property type="entry name" value="LytR/CpsA/Psr_C"/>
</dbReference>
<feature type="domain" description="LytR/CpsA/Psr regulator C-terminal" evidence="2">
    <location>
        <begin position="333"/>
        <end position="413"/>
    </location>
</feature>
<comment type="caution">
    <text evidence="3">The sequence shown here is derived from an EMBL/GenBank/DDBJ whole genome shotgun (WGS) entry which is preliminary data.</text>
</comment>
<evidence type="ECO:0000256" key="1">
    <source>
        <dbReference type="SAM" id="Phobius"/>
    </source>
</evidence>
<sequence length="419" mass="47217">MSKKHTQSVFLRAFLQVVIVAVCMVIVAFISYHAVFWYFKNGHDKTAKSTEKVEDGIVSTAILFHNEQKESMDGIMLKMLQTDTNNVDMIVIPTNTELLAGSEVYSQLKEKSDLLPEPMTIGQIPTYISNAEESYELTVAALEELLGIDKIAYYETYNEEALKSLVNLLPEQTIEVPMVMTQTNEEEEQVTLEQGSQSLDGEKVNMLLTFTGYSQGAIDQAKMTAQFFNQYYKTALGLDETGKKEFYKQYYEIVSSNLGEKVITEYENNFIATTPVQFRVHLLEGTQDGQLYEVQSEQVESFIKEIEETKEAYTEEQDLSNLVVAPVTSSKDLAIKVYNGTRVEGLATEWVHRLSADGYQIVGAANENDQEKQHAIIYVKTEGMGLDLRAYFPDAQYITDPSLSGIDIKIVLGMEQARS</sequence>
<feature type="transmembrane region" description="Helical" evidence="1">
    <location>
        <begin position="12"/>
        <end position="39"/>
    </location>
</feature>
<dbReference type="Proteomes" id="UP000823618">
    <property type="component" value="Unassembled WGS sequence"/>
</dbReference>
<evidence type="ECO:0000313" key="4">
    <source>
        <dbReference type="Proteomes" id="UP000823618"/>
    </source>
</evidence>
<keyword evidence="1" id="KW-0472">Membrane</keyword>
<name>A0A9D9I014_9FIRM</name>
<evidence type="ECO:0000259" key="2">
    <source>
        <dbReference type="Pfam" id="PF13399"/>
    </source>
</evidence>
<dbReference type="PANTHER" id="PTHR33392">
    <property type="entry name" value="POLYISOPRENYL-TEICHOIC ACID--PEPTIDOGLYCAN TEICHOIC ACID TRANSFERASE TAGU"/>
    <property type="match status" value="1"/>
</dbReference>
<protein>
    <submittedName>
        <fullName evidence="3">LCP family protein</fullName>
    </submittedName>
</protein>
<dbReference type="PANTHER" id="PTHR33392:SF6">
    <property type="entry name" value="POLYISOPRENYL-TEICHOIC ACID--PEPTIDOGLYCAN TEICHOIC ACID TRANSFERASE TAGU"/>
    <property type="match status" value="1"/>
</dbReference>
<accession>A0A9D9I014</accession>
<reference evidence="3" key="2">
    <citation type="journal article" date="2021" name="PeerJ">
        <title>Extensive microbial diversity within the chicken gut microbiome revealed by metagenomics and culture.</title>
        <authorList>
            <person name="Gilroy R."/>
            <person name="Ravi A."/>
            <person name="Getino M."/>
            <person name="Pursley I."/>
            <person name="Horton D.L."/>
            <person name="Alikhan N.F."/>
            <person name="Baker D."/>
            <person name="Gharbi K."/>
            <person name="Hall N."/>
            <person name="Watson M."/>
            <person name="Adriaenssens E.M."/>
            <person name="Foster-Nyarko E."/>
            <person name="Jarju S."/>
            <person name="Secka A."/>
            <person name="Antonio M."/>
            <person name="Oren A."/>
            <person name="Chaudhuri R.R."/>
            <person name="La Ragione R."/>
            <person name="Hildebrand F."/>
            <person name="Pallen M.J."/>
        </authorList>
    </citation>
    <scope>NUCLEOTIDE SEQUENCE</scope>
    <source>
        <strain evidence="3">E3-2379</strain>
    </source>
</reference>
<dbReference type="Pfam" id="PF13399">
    <property type="entry name" value="LytR_C"/>
    <property type="match status" value="1"/>
</dbReference>
<dbReference type="EMBL" id="JADIML010000162">
    <property type="protein sequence ID" value="MBO8463455.1"/>
    <property type="molecule type" value="Genomic_DNA"/>
</dbReference>
<proteinExistence type="predicted"/>
<organism evidence="3 4">
    <name type="scientific">Candidatus Scybalomonas excrementavium</name>
    <dbReference type="NCBI Taxonomy" id="2840943"/>
    <lineage>
        <taxon>Bacteria</taxon>
        <taxon>Bacillati</taxon>
        <taxon>Bacillota</taxon>
        <taxon>Clostridia</taxon>
        <taxon>Lachnospirales</taxon>
        <taxon>Lachnospiraceae</taxon>
        <taxon>Lachnospiraceae incertae sedis</taxon>
        <taxon>Candidatus Scybalomonas</taxon>
    </lineage>
</organism>
<dbReference type="Gene3D" id="3.30.70.2390">
    <property type="match status" value="1"/>
</dbReference>
<dbReference type="AlphaFoldDB" id="A0A9D9I014"/>
<dbReference type="Gene3D" id="3.40.630.190">
    <property type="entry name" value="LCP protein"/>
    <property type="match status" value="1"/>
</dbReference>
<gene>
    <name evidence="3" type="ORF">IAC13_05930</name>
</gene>